<evidence type="ECO:0000256" key="3">
    <source>
        <dbReference type="ARBA" id="ARBA00015810"/>
    </source>
</evidence>
<keyword evidence="8" id="KW-0238">DNA-binding</keyword>
<keyword evidence="4" id="KW-0963">Cytoplasm</keyword>
<dbReference type="HAMAP" id="MF_01808">
    <property type="entry name" value="Recomb_XerC_XerD"/>
    <property type="match status" value="1"/>
</dbReference>
<reference evidence="13" key="1">
    <citation type="submission" date="2018-05" db="EMBL/GenBank/DDBJ databases">
        <authorList>
            <person name="Lanie J.A."/>
            <person name="Ng W.-L."/>
            <person name="Kazmierczak K.M."/>
            <person name="Andrzejewski T.M."/>
            <person name="Davidsen T.M."/>
            <person name="Wayne K.J."/>
            <person name="Tettelin H."/>
            <person name="Glass J.I."/>
            <person name="Rusch D."/>
            <person name="Podicherti R."/>
            <person name="Tsui H.-C.T."/>
            <person name="Winkler M.E."/>
        </authorList>
    </citation>
    <scope>NUCLEOTIDE SEQUENCE</scope>
</reference>
<dbReference type="InterPro" id="IPR011932">
    <property type="entry name" value="Recomb_XerD"/>
</dbReference>
<dbReference type="GO" id="GO:0003677">
    <property type="term" value="F:DNA binding"/>
    <property type="evidence" value="ECO:0007669"/>
    <property type="project" value="UniProtKB-KW"/>
</dbReference>
<dbReference type="PROSITE" id="PS51898">
    <property type="entry name" value="TYR_RECOMBINASE"/>
    <property type="match status" value="1"/>
</dbReference>
<dbReference type="GO" id="GO:0009009">
    <property type="term" value="F:site-specific recombinase activity"/>
    <property type="evidence" value="ECO:0007669"/>
    <property type="project" value="InterPro"/>
</dbReference>
<accession>A0A382CQN4</accession>
<evidence type="ECO:0000259" key="12">
    <source>
        <dbReference type="PROSITE" id="PS51900"/>
    </source>
</evidence>
<dbReference type="InterPro" id="IPR050090">
    <property type="entry name" value="Tyrosine_recombinase_XerCD"/>
</dbReference>
<dbReference type="CDD" id="cd00798">
    <property type="entry name" value="INT_XerDC_C"/>
    <property type="match status" value="1"/>
</dbReference>
<dbReference type="GO" id="GO:0005737">
    <property type="term" value="C:cytoplasm"/>
    <property type="evidence" value="ECO:0007669"/>
    <property type="project" value="UniProtKB-SubCell"/>
</dbReference>
<evidence type="ECO:0000313" key="13">
    <source>
        <dbReference type="EMBL" id="SVB28395.1"/>
    </source>
</evidence>
<dbReference type="AlphaFoldDB" id="A0A382CQN4"/>
<evidence type="ECO:0000256" key="9">
    <source>
        <dbReference type="ARBA" id="ARBA00023172"/>
    </source>
</evidence>
<dbReference type="Pfam" id="PF00589">
    <property type="entry name" value="Phage_integrase"/>
    <property type="match status" value="1"/>
</dbReference>
<evidence type="ECO:0000256" key="4">
    <source>
        <dbReference type="ARBA" id="ARBA00022490"/>
    </source>
</evidence>
<evidence type="ECO:0000256" key="2">
    <source>
        <dbReference type="ARBA" id="ARBA00010450"/>
    </source>
</evidence>
<sequence>MNMLKLERNLARNSLESYQRDLNQYHNFLQKKLNIKSVRNVTLGHIRSYIRYLNDKDLAANSVKRAISSIRTYHNFLSAEGFMQDNPAQLLETPKVPKKLPNILTVQEIDAILSIIPDNGPMALRDLAIFEMMYSCGLRVTELCDFKTADILWTYNKSDHNSPIDETEMIRVKGKGKKQRFVPIGPIARENLENYLKKERESLKCKNPNVAEVFLSRNGRKLTRMMIWILLKKWTNSADIYKEVSPHTLRHSFATHLLEGGADLRSVQEMLGHADITTTQIYTHLDKEHLKEVHRTYHPRFD</sequence>
<protein>
    <recommendedName>
        <fullName evidence="3">Tyrosine recombinase XerD</fullName>
    </recommendedName>
</protein>
<dbReference type="InterPro" id="IPR011010">
    <property type="entry name" value="DNA_brk_join_enz"/>
</dbReference>
<evidence type="ECO:0000256" key="8">
    <source>
        <dbReference type="ARBA" id="ARBA00023125"/>
    </source>
</evidence>
<dbReference type="Pfam" id="PF02899">
    <property type="entry name" value="Phage_int_SAM_1"/>
    <property type="match status" value="1"/>
</dbReference>
<dbReference type="InterPro" id="IPR002104">
    <property type="entry name" value="Integrase_catalytic"/>
</dbReference>
<evidence type="ECO:0000256" key="7">
    <source>
        <dbReference type="ARBA" id="ARBA00022908"/>
    </source>
</evidence>
<keyword evidence="5" id="KW-0132">Cell division</keyword>
<name>A0A382CQN4_9ZZZZ</name>
<proteinExistence type="inferred from homology"/>
<dbReference type="GO" id="GO:0006310">
    <property type="term" value="P:DNA recombination"/>
    <property type="evidence" value="ECO:0007669"/>
    <property type="project" value="UniProtKB-KW"/>
</dbReference>
<keyword evidence="9" id="KW-0233">DNA recombination</keyword>
<comment type="subcellular location">
    <subcellularLocation>
        <location evidence="1">Cytoplasm</location>
    </subcellularLocation>
</comment>
<feature type="domain" description="Tyr recombinase" evidence="11">
    <location>
        <begin position="99"/>
        <end position="295"/>
    </location>
</feature>
<evidence type="ECO:0000256" key="1">
    <source>
        <dbReference type="ARBA" id="ARBA00004496"/>
    </source>
</evidence>
<dbReference type="EMBL" id="UINC01035651">
    <property type="protein sequence ID" value="SVB28395.1"/>
    <property type="molecule type" value="Genomic_DNA"/>
</dbReference>
<dbReference type="InterPro" id="IPR013762">
    <property type="entry name" value="Integrase-like_cat_sf"/>
</dbReference>
<dbReference type="Gene3D" id="1.10.150.130">
    <property type="match status" value="1"/>
</dbReference>
<dbReference type="InterPro" id="IPR044068">
    <property type="entry name" value="CB"/>
</dbReference>
<dbReference type="GO" id="GO:0007059">
    <property type="term" value="P:chromosome segregation"/>
    <property type="evidence" value="ECO:0007669"/>
    <property type="project" value="UniProtKB-KW"/>
</dbReference>
<dbReference type="NCBIfam" id="NF001399">
    <property type="entry name" value="PRK00283.1"/>
    <property type="match status" value="1"/>
</dbReference>
<keyword evidence="6" id="KW-0159">Chromosome partition</keyword>
<dbReference type="PANTHER" id="PTHR30349">
    <property type="entry name" value="PHAGE INTEGRASE-RELATED"/>
    <property type="match status" value="1"/>
</dbReference>
<evidence type="ECO:0000256" key="6">
    <source>
        <dbReference type="ARBA" id="ARBA00022829"/>
    </source>
</evidence>
<gene>
    <name evidence="13" type="ORF">METZ01_LOCUS181249</name>
</gene>
<dbReference type="PANTHER" id="PTHR30349:SF81">
    <property type="entry name" value="TYROSINE RECOMBINASE XERC"/>
    <property type="match status" value="1"/>
</dbReference>
<dbReference type="Gene3D" id="1.10.443.10">
    <property type="entry name" value="Intergrase catalytic core"/>
    <property type="match status" value="1"/>
</dbReference>
<feature type="domain" description="Core-binding (CB)" evidence="12">
    <location>
        <begin position="1"/>
        <end position="78"/>
    </location>
</feature>
<keyword evidence="10" id="KW-0131">Cell cycle</keyword>
<dbReference type="InterPro" id="IPR010998">
    <property type="entry name" value="Integrase_recombinase_N"/>
</dbReference>
<organism evidence="13">
    <name type="scientific">marine metagenome</name>
    <dbReference type="NCBI Taxonomy" id="408172"/>
    <lineage>
        <taxon>unclassified sequences</taxon>
        <taxon>metagenomes</taxon>
        <taxon>ecological metagenomes</taxon>
    </lineage>
</organism>
<dbReference type="GO" id="GO:0051301">
    <property type="term" value="P:cell division"/>
    <property type="evidence" value="ECO:0007669"/>
    <property type="project" value="UniProtKB-KW"/>
</dbReference>
<evidence type="ECO:0000256" key="5">
    <source>
        <dbReference type="ARBA" id="ARBA00022618"/>
    </source>
</evidence>
<evidence type="ECO:0000259" key="11">
    <source>
        <dbReference type="PROSITE" id="PS51898"/>
    </source>
</evidence>
<dbReference type="SUPFAM" id="SSF56349">
    <property type="entry name" value="DNA breaking-rejoining enzymes"/>
    <property type="match status" value="1"/>
</dbReference>
<dbReference type="PROSITE" id="PS51900">
    <property type="entry name" value="CB"/>
    <property type="match status" value="1"/>
</dbReference>
<evidence type="ECO:0000256" key="10">
    <source>
        <dbReference type="ARBA" id="ARBA00023306"/>
    </source>
</evidence>
<dbReference type="NCBIfam" id="TIGR02225">
    <property type="entry name" value="recomb_XerD"/>
    <property type="match status" value="1"/>
</dbReference>
<dbReference type="InterPro" id="IPR023009">
    <property type="entry name" value="Tyrosine_recombinase_XerC/XerD"/>
</dbReference>
<dbReference type="InterPro" id="IPR004107">
    <property type="entry name" value="Integrase_SAM-like_N"/>
</dbReference>
<comment type="similarity">
    <text evidence="2">Belongs to the 'phage' integrase family. XerD subfamily.</text>
</comment>
<keyword evidence="7" id="KW-0229">DNA integration</keyword>